<accession>R7YMM1</accession>
<dbReference type="EMBL" id="JH767561">
    <property type="protein sequence ID" value="EON63142.1"/>
    <property type="molecule type" value="Genomic_DNA"/>
</dbReference>
<feature type="region of interest" description="Disordered" evidence="1">
    <location>
        <begin position="1"/>
        <end position="27"/>
    </location>
</feature>
<evidence type="ECO:0000256" key="1">
    <source>
        <dbReference type="SAM" id="MobiDB-lite"/>
    </source>
</evidence>
<protein>
    <submittedName>
        <fullName evidence="2">Uncharacterized protein</fullName>
    </submittedName>
</protein>
<name>R7YMM1_CONA1</name>
<dbReference type="HOGENOM" id="CLU_1488929_0_0_1"/>
<dbReference type="AlphaFoldDB" id="R7YMM1"/>
<evidence type="ECO:0000313" key="3">
    <source>
        <dbReference type="Proteomes" id="UP000016924"/>
    </source>
</evidence>
<dbReference type="PANTHER" id="PTHR47425:SF2">
    <property type="entry name" value="FARB-RELATED"/>
    <property type="match status" value="1"/>
</dbReference>
<dbReference type="CDD" id="cd12148">
    <property type="entry name" value="fungal_TF_MHR"/>
    <property type="match status" value="1"/>
</dbReference>
<dbReference type="InterPro" id="IPR052761">
    <property type="entry name" value="Fungal_Detox/Toxin_TFs"/>
</dbReference>
<feature type="compositionally biased region" description="Low complexity" evidence="1">
    <location>
        <begin position="12"/>
        <end position="23"/>
    </location>
</feature>
<keyword evidence="3" id="KW-1185">Reference proteome</keyword>
<gene>
    <name evidence="2" type="ORF">W97_02369</name>
</gene>
<reference evidence="3" key="1">
    <citation type="submission" date="2012-06" db="EMBL/GenBank/DDBJ databases">
        <title>The genome sequence of Coniosporium apollinis CBS 100218.</title>
        <authorList>
            <consortium name="The Broad Institute Genome Sequencing Platform"/>
            <person name="Cuomo C."/>
            <person name="Gorbushina A."/>
            <person name="Noack S."/>
            <person name="Walker B."/>
            <person name="Young S.K."/>
            <person name="Zeng Q."/>
            <person name="Gargeya S."/>
            <person name="Fitzgerald M."/>
            <person name="Haas B."/>
            <person name="Abouelleil A."/>
            <person name="Alvarado L."/>
            <person name="Arachchi H.M."/>
            <person name="Berlin A.M."/>
            <person name="Chapman S.B."/>
            <person name="Goldberg J."/>
            <person name="Griggs A."/>
            <person name="Gujja S."/>
            <person name="Hansen M."/>
            <person name="Howarth C."/>
            <person name="Imamovic A."/>
            <person name="Larimer J."/>
            <person name="McCowan C."/>
            <person name="Montmayeur A."/>
            <person name="Murphy C."/>
            <person name="Neiman D."/>
            <person name="Pearson M."/>
            <person name="Priest M."/>
            <person name="Roberts A."/>
            <person name="Saif S."/>
            <person name="Shea T."/>
            <person name="Sisk P."/>
            <person name="Sykes S."/>
            <person name="Wortman J."/>
            <person name="Nusbaum C."/>
            <person name="Birren B."/>
        </authorList>
    </citation>
    <scope>NUCLEOTIDE SEQUENCE [LARGE SCALE GENOMIC DNA]</scope>
    <source>
        <strain evidence="3">CBS 100218</strain>
    </source>
</reference>
<dbReference type="OrthoDB" id="4161332at2759"/>
<evidence type="ECO:0000313" key="2">
    <source>
        <dbReference type="EMBL" id="EON63142.1"/>
    </source>
</evidence>
<dbReference type="RefSeq" id="XP_007778459.1">
    <property type="nucleotide sequence ID" value="XM_007780269.1"/>
</dbReference>
<sequence>MFGIAQAYAPVDQSSDSQPNSSSYDIIQGASSTPSISPILSYSHSRSPHVIDNQSFFPPVAAPSEPHVPTFPHFIKPLSQLIGLDEIFYLNRKNALTTPDLRLRNELLRSYTEYVHPFMPLLEIHDILEAIEGNGNLVSLLVFQRVMFAGAAFVDLRRLKNAGYATRREAREQFFRKARLL</sequence>
<dbReference type="eggNOG" id="ENOG502RHAD">
    <property type="taxonomic scope" value="Eukaryota"/>
</dbReference>
<proteinExistence type="predicted"/>
<organism evidence="2 3">
    <name type="scientific">Coniosporium apollinis (strain CBS 100218)</name>
    <name type="common">Rock-inhabiting black yeast</name>
    <dbReference type="NCBI Taxonomy" id="1168221"/>
    <lineage>
        <taxon>Eukaryota</taxon>
        <taxon>Fungi</taxon>
        <taxon>Dikarya</taxon>
        <taxon>Ascomycota</taxon>
        <taxon>Pezizomycotina</taxon>
        <taxon>Dothideomycetes</taxon>
        <taxon>Dothideomycetes incertae sedis</taxon>
        <taxon>Coniosporium</taxon>
    </lineage>
</organism>
<dbReference type="PANTHER" id="PTHR47425">
    <property type="entry name" value="FARB-RELATED"/>
    <property type="match status" value="1"/>
</dbReference>
<dbReference type="STRING" id="1168221.R7YMM1"/>
<dbReference type="Proteomes" id="UP000016924">
    <property type="component" value="Unassembled WGS sequence"/>
</dbReference>
<dbReference type="GeneID" id="19899680"/>